<evidence type="ECO:0000313" key="4">
    <source>
        <dbReference type="WBParaSite" id="PgR031_g057_t06"/>
    </source>
</evidence>
<feature type="compositionally biased region" description="Basic and acidic residues" evidence="1">
    <location>
        <begin position="121"/>
        <end position="130"/>
    </location>
</feature>
<dbReference type="AlphaFoldDB" id="A0A915BAT3"/>
<dbReference type="WBParaSite" id="PgR031_g057_t06">
    <property type="protein sequence ID" value="PgR031_g057_t06"/>
    <property type="gene ID" value="PgR031_g057"/>
</dbReference>
<keyword evidence="2" id="KW-1133">Transmembrane helix</keyword>
<name>A0A915BAT3_PARUN</name>
<keyword evidence="2" id="KW-0812">Transmembrane</keyword>
<accession>A0A915BAT3</accession>
<feature type="compositionally biased region" description="Polar residues" evidence="1">
    <location>
        <begin position="224"/>
        <end position="235"/>
    </location>
</feature>
<evidence type="ECO:0000313" key="3">
    <source>
        <dbReference type="Proteomes" id="UP000887569"/>
    </source>
</evidence>
<feature type="compositionally biased region" description="Acidic residues" evidence="1">
    <location>
        <begin position="154"/>
        <end position="165"/>
    </location>
</feature>
<feature type="transmembrane region" description="Helical" evidence="2">
    <location>
        <begin position="65"/>
        <end position="85"/>
    </location>
</feature>
<keyword evidence="3" id="KW-1185">Reference proteome</keyword>
<evidence type="ECO:0000256" key="2">
    <source>
        <dbReference type="SAM" id="Phobius"/>
    </source>
</evidence>
<feature type="region of interest" description="Disordered" evidence="1">
    <location>
        <begin position="121"/>
        <end position="235"/>
    </location>
</feature>
<proteinExistence type="predicted"/>
<evidence type="ECO:0000256" key="1">
    <source>
        <dbReference type="SAM" id="MobiDB-lite"/>
    </source>
</evidence>
<reference evidence="4" key="1">
    <citation type="submission" date="2022-11" db="UniProtKB">
        <authorList>
            <consortium name="WormBaseParasite"/>
        </authorList>
    </citation>
    <scope>IDENTIFICATION</scope>
</reference>
<protein>
    <submittedName>
        <fullName evidence="4">Aspartyl/asparaginy/proline hydroxylase domain-containing protein</fullName>
    </submittedName>
</protein>
<dbReference type="Proteomes" id="UP000887569">
    <property type="component" value="Unplaced"/>
</dbReference>
<feature type="compositionally biased region" description="Acidic residues" evidence="1">
    <location>
        <begin position="185"/>
        <end position="197"/>
    </location>
</feature>
<feature type="compositionally biased region" description="Basic and acidic residues" evidence="1">
    <location>
        <begin position="172"/>
        <end position="183"/>
    </location>
</feature>
<keyword evidence="2" id="KW-0472">Membrane</keyword>
<feature type="region of interest" description="Disordered" evidence="1">
    <location>
        <begin position="1"/>
        <end position="35"/>
    </location>
</feature>
<organism evidence="3 4">
    <name type="scientific">Parascaris univalens</name>
    <name type="common">Nematode worm</name>
    <dbReference type="NCBI Taxonomy" id="6257"/>
    <lineage>
        <taxon>Eukaryota</taxon>
        <taxon>Metazoa</taxon>
        <taxon>Ecdysozoa</taxon>
        <taxon>Nematoda</taxon>
        <taxon>Chromadorea</taxon>
        <taxon>Rhabditida</taxon>
        <taxon>Spirurina</taxon>
        <taxon>Ascaridomorpha</taxon>
        <taxon>Ascaridoidea</taxon>
        <taxon>Ascarididae</taxon>
        <taxon>Parascaris</taxon>
    </lineage>
</organism>
<sequence>MATAPSKVPLIQQNGSPIMNGGTAPQLRPQFRRQGSSFGGAGHVSPMAVMVAPNRIDYSVTKGGLRTWVVLFVFIFLCSGLYTIFSARDLTQLAVDMDEDGVVDIDEEIESDADEVANQYRRAEKDRTPSRDNIVQATEEIKRVHQKTRMTTATDEEDEPSEEETLLAGLRAKMEEKKRKQSETGDGDDDEGREEEETQKQPTRTARRRRRRKGSEDGEDGSTSDEGITSNAPRK</sequence>